<dbReference type="InterPro" id="IPR003607">
    <property type="entry name" value="HD/PDEase_dom"/>
</dbReference>
<keyword evidence="2" id="KW-0479">Metal-binding</keyword>
<dbReference type="SUPFAM" id="SSF109604">
    <property type="entry name" value="HD-domain/PDEase-like"/>
    <property type="match status" value="1"/>
</dbReference>
<keyword evidence="9" id="KW-1185">Reference proteome</keyword>
<name>A0AA46DYJ9_9FUSO</name>
<protein>
    <recommendedName>
        <fullName evidence="1">bis(5'-nucleosyl)-tetraphosphatase (symmetrical)</fullName>
        <ecNumber evidence="1">3.6.1.41</ecNumber>
    </recommendedName>
</protein>
<comment type="catalytic activity">
    <reaction evidence="6">
        <text>P(1),P(4)-bis(5'-adenosyl) tetraphosphate + H2O = 2 ADP + 2 H(+)</text>
        <dbReference type="Rhea" id="RHEA:24252"/>
        <dbReference type="ChEBI" id="CHEBI:15377"/>
        <dbReference type="ChEBI" id="CHEBI:15378"/>
        <dbReference type="ChEBI" id="CHEBI:58141"/>
        <dbReference type="ChEBI" id="CHEBI:456216"/>
        <dbReference type="EC" id="3.6.1.41"/>
    </reaction>
</comment>
<dbReference type="PANTHER" id="PTHR35795">
    <property type="entry name" value="SLR1885 PROTEIN"/>
    <property type="match status" value="1"/>
</dbReference>
<dbReference type="SMART" id="SM00471">
    <property type="entry name" value="HDc"/>
    <property type="match status" value="1"/>
</dbReference>
<dbReference type="EC" id="3.6.1.41" evidence="1"/>
<dbReference type="CDD" id="cd00077">
    <property type="entry name" value="HDc"/>
    <property type="match status" value="1"/>
</dbReference>
<dbReference type="GO" id="GO:0000166">
    <property type="term" value="F:nucleotide binding"/>
    <property type="evidence" value="ECO:0007669"/>
    <property type="project" value="UniProtKB-KW"/>
</dbReference>
<dbReference type="Proteomes" id="UP000294678">
    <property type="component" value="Unassembled WGS sequence"/>
</dbReference>
<dbReference type="GO" id="GO:0046872">
    <property type="term" value="F:metal ion binding"/>
    <property type="evidence" value="ECO:0007669"/>
    <property type="project" value="UniProtKB-KW"/>
</dbReference>
<keyword evidence="4 8" id="KW-0378">Hydrolase</keyword>
<dbReference type="EMBL" id="SOBG01000004">
    <property type="protein sequence ID" value="TDT70502.1"/>
    <property type="molecule type" value="Genomic_DNA"/>
</dbReference>
<accession>A0AA46DYJ9</accession>
<dbReference type="InterPro" id="IPR051094">
    <property type="entry name" value="Diverse_Catalytic_Enzymes"/>
</dbReference>
<evidence type="ECO:0000259" key="7">
    <source>
        <dbReference type="PROSITE" id="PS51831"/>
    </source>
</evidence>
<dbReference type="GO" id="GO:0008803">
    <property type="term" value="F:bis(5'-nucleosyl)-tetraphosphatase (symmetrical) activity"/>
    <property type="evidence" value="ECO:0007669"/>
    <property type="project" value="UniProtKB-EC"/>
</dbReference>
<dbReference type="Pfam" id="PF01966">
    <property type="entry name" value="HD"/>
    <property type="match status" value="1"/>
</dbReference>
<reference evidence="8 9" key="1">
    <citation type="submission" date="2019-03" db="EMBL/GenBank/DDBJ databases">
        <title>Genomic Encyclopedia of Type Strains, Phase IV (KMG-IV): sequencing the most valuable type-strain genomes for metagenomic binning, comparative biology and taxonomic classification.</title>
        <authorList>
            <person name="Goeker M."/>
        </authorList>
    </citation>
    <scope>NUCLEOTIDE SEQUENCE [LARGE SCALE GENOMIC DNA]</scope>
    <source>
        <strain evidence="8 9">DSM 100055</strain>
    </source>
</reference>
<dbReference type="InterPro" id="IPR006675">
    <property type="entry name" value="HDIG_dom"/>
</dbReference>
<keyword evidence="3" id="KW-0547">Nucleotide-binding</keyword>
<dbReference type="NCBIfam" id="TIGR00277">
    <property type="entry name" value="HDIG"/>
    <property type="match status" value="1"/>
</dbReference>
<evidence type="ECO:0000313" key="9">
    <source>
        <dbReference type="Proteomes" id="UP000294678"/>
    </source>
</evidence>
<sequence length="192" mass="22682">MIDYKEKNNFIKEKIKEFSTEKRYKHILSVTNMAKKLAIHYNVNVDKIETAALLHDVSKHFTLNEMLNFLDKEEIEQEYLLGELLHGYAGAVFSRNFFKINDKDILNAIKYHTIGRKAMSIYEKIIYIADAIEETRNYEGVKKLRKLAFEDINLAILKEADLKIKFLIDKNVIIHPSTLEMRNYYLNKIYGR</sequence>
<proteinExistence type="predicted"/>
<dbReference type="InterPro" id="IPR005249">
    <property type="entry name" value="YqeK"/>
</dbReference>
<dbReference type="PROSITE" id="PS51831">
    <property type="entry name" value="HD"/>
    <property type="match status" value="1"/>
</dbReference>
<dbReference type="AlphaFoldDB" id="A0AA46DYJ9"/>
<evidence type="ECO:0000256" key="1">
    <source>
        <dbReference type="ARBA" id="ARBA00012506"/>
    </source>
</evidence>
<evidence type="ECO:0000313" key="8">
    <source>
        <dbReference type="EMBL" id="TDT70502.1"/>
    </source>
</evidence>
<dbReference type="Gene3D" id="1.10.3210.10">
    <property type="entry name" value="Hypothetical protein af1432"/>
    <property type="match status" value="1"/>
</dbReference>
<dbReference type="InterPro" id="IPR006674">
    <property type="entry name" value="HD_domain"/>
</dbReference>
<dbReference type="NCBIfam" id="TIGR00488">
    <property type="entry name" value="bis(5'-nucleosyl)-tetraphosphatase (symmetrical) YqeK"/>
    <property type="match status" value="1"/>
</dbReference>
<gene>
    <name evidence="8" type="ORF">EV215_1047</name>
</gene>
<organism evidence="8 9">
    <name type="scientific">Hypnocyclicus thermotrophus</name>
    <dbReference type="NCBI Taxonomy" id="1627895"/>
    <lineage>
        <taxon>Bacteria</taxon>
        <taxon>Fusobacteriati</taxon>
        <taxon>Fusobacteriota</taxon>
        <taxon>Fusobacteriia</taxon>
        <taxon>Fusobacteriales</taxon>
        <taxon>Fusobacteriaceae</taxon>
        <taxon>Hypnocyclicus</taxon>
    </lineage>
</organism>
<dbReference type="RefSeq" id="WP_134112938.1">
    <property type="nucleotide sequence ID" value="NZ_SOBG01000004.1"/>
</dbReference>
<evidence type="ECO:0000256" key="4">
    <source>
        <dbReference type="ARBA" id="ARBA00022801"/>
    </source>
</evidence>
<feature type="domain" description="HD" evidence="7">
    <location>
        <begin position="23"/>
        <end position="135"/>
    </location>
</feature>
<comment type="caution">
    <text evidence="8">The sequence shown here is derived from an EMBL/GenBank/DDBJ whole genome shotgun (WGS) entry which is preliminary data.</text>
</comment>
<evidence type="ECO:0000256" key="5">
    <source>
        <dbReference type="ARBA" id="ARBA00023004"/>
    </source>
</evidence>
<evidence type="ECO:0000256" key="6">
    <source>
        <dbReference type="ARBA" id="ARBA00049417"/>
    </source>
</evidence>
<evidence type="ECO:0000256" key="3">
    <source>
        <dbReference type="ARBA" id="ARBA00022741"/>
    </source>
</evidence>
<dbReference type="PANTHER" id="PTHR35795:SF1">
    <property type="entry name" value="BIS(5'-NUCLEOSYL)-TETRAPHOSPHATASE, SYMMETRICAL"/>
    <property type="match status" value="1"/>
</dbReference>
<keyword evidence="5" id="KW-0408">Iron</keyword>
<evidence type="ECO:0000256" key="2">
    <source>
        <dbReference type="ARBA" id="ARBA00022723"/>
    </source>
</evidence>